<dbReference type="GO" id="GO:0046872">
    <property type="term" value="F:metal ion binding"/>
    <property type="evidence" value="ECO:0007669"/>
    <property type="project" value="UniProtKB-KW"/>
</dbReference>
<dbReference type="PROSITE" id="PS50846">
    <property type="entry name" value="HMA_2"/>
    <property type="match status" value="1"/>
</dbReference>
<keyword evidence="6" id="KW-0143">Chaperone</keyword>
<evidence type="ECO:0000256" key="3">
    <source>
        <dbReference type="ARBA" id="ARBA00022796"/>
    </source>
</evidence>
<dbReference type="InterPro" id="IPR051881">
    <property type="entry name" value="Copper_transport_ATOX1-like"/>
</dbReference>
<evidence type="ECO:0000256" key="2">
    <source>
        <dbReference type="ARBA" id="ARBA00022723"/>
    </source>
</evidence>
<organism evidence="13 14">
    <name type="scientific">Agrilus planipennis</name>
    <name type="common">Emerald ash borer</name>
    <name type="synonym">Agrilus marcopoli</name>
    <dbReference type="NCBI Taxonomy" id="224129"/>
    <lineage>
        <taxon>Eukaryota</taxon>
        <taxon>Metazoa</taxon>
        <taxon>Ecdysozoa</taxon>
        <taxon>Arthropoda</taxon>
        <taxon>Hexapoda</taxon>
        <taxon>Insecta</taxon>
        <taxon>Pterygota</taxon>
        <taxon>Neoptera</taxon>
        <taxon>Endopterygota</taxon>
        <taxon>Coleoptera</taxon>
        <taxon>Polyphaga</taxon>
        <taxon>Elateriformia</taxon>
        <taxon>Buprestoidea</taxon>
        <taxon>Buprestidae</taxon>
        <taxon>Agrilinae</taxon>
        <taxon>Agrilus</taxon>
    </lineage>
</organism>
<keyword evidence="5" id="KW-0406">Ion transport</keyword>
<comment type="subunit">
    <text evidence="11">Homodimer. Interacts with ATP7B. Interacts with ATP7A. Interacts (via dimer form) with SLC31A1 (via C-terminal domain); this interaction improves ATOX1 stability and controls intracellular Cu(I) levels.</text>
</comment>
<evidence type="ECO:0000313" key="14">
    <source>
        <dbReference type="RefSeq" id="XP_018336300.1"/>
    </source>
</evidence>
<dbReference type="GO" id="GO:0016531">
    <property type="term" value="F:copper chaperone activity"/>
    <property type="evidence" value="ECO:0007669"/>
    <property type="project" value="TreeGrafter"/>
</dbReference>
<evidence type="ECO:0000256" key="1">
    <source>
        <dbReference type="ARBA" id="ARBA00022448"/>
    </source>
</evidence>
<dbReference type="KEGG" id="apln:108744847"/>
<dbReference type="Pfam" id="PF00403">
    <property type="entry name" value="HMA"/>
    <property type="match status" value="1"/>
</dbReference>
<dbReference type="FunCoup" id="A0A1W4XV41">
    <property type="interactions" value="1139"/>
</dbReference>
<dbReference type="PANTHER" id="PTHR46365">
    <property type="entry name" value="COPPER TRANSPORT PROTEIN ATOX1"/>
    <property type="match status" value="1"/>
</dbReference>
<dbReference type="InterPro" id="IPR006121">
    <property type="entry name" value="HMA_dom"/>
</dbReference>
<dbReference type="InParanoid" id="A0A1W4XV41"/>
<evidence type="ECO:0000256" key="8">
    <source>
        <dbReference type="ARBA" id="ARBA00038171"/>
    </source>
</evidence>
<reference evidence="14" key="1">
    <citation type="submission" date="2025-08" db="UniProtKB">
        <authorList>
            <consortium name="RefSeq"/>
        </authorList>
    </citation>
    <scope>IDENTIFICATION</scope>
    <source>
        <tissue evidence="14">Entire body</tissue>
    </source>
</reference>
<dbReference type="GO" id="GO:0005829">
    <property type="term" value="C:cytosol"/>
    <property type="evidence" value="ECO:0007669"/>
    <property type="project" value="TreeGrafter"/>
</dbReference>
<sequence>MTDGSRVLEYKVAMTCEGCSNQVSRVLTKAKDNGVENFEIDLENQKVTVTSTLPPEEVLDILKKTGKTVEFIGIANN</sequence>
<evidence type="ECO:0000256" key="9">
    <source>
        <dbReference type="ARBA" id="ARBA00040962"/>
    </source>
</evidence>
<keyword evidence="1" id="KW-0813">Transport</keyword>
<dbReference type="Gene3D" id="3.30.70.100">
    <property type="match status" value="1"/>
</dbReference>
<evidence type="ECO:0000256" key="5">
    <source>
        <dbReference type="ARBA" id="ARBA00023065"/>
    </source>
</evidence>
<accession>A0A1W4XV41</accession>
<evidence type="ECO:0000256" key="7">
    <source>
        <dbReference type="ARBA" id="ARBA00037651"/>
    </source>
</evidence>
<dbReference type="GeneID" id="108744847"/>
<dbReference type="STRING" id="224129.A0A1W4XV41"/>
<dbReference type="PANTHER" id="PTHR46365:SF1">
    <property type="entry name" value="COPPER TRANSPORT PROTEIN ATOX1"/>
    <property type="match status" value="1"/>
</dbReference>
<keyword evidence="2" id="KW-0479">Metal-binding</keyword>
<comment type="function">
    <text evidence="7">Binds and deliver cytosolic copper to the copper ATPase proteins. May be important in cellular antioxidant defense.</text>
</comment>
<evidence type="ECO:0000313" key="13">
    <source>
        <dbReference type="Proteomes" id="UP000192223"/>
    </source>
</evidence>
<feature type="domain" description="HMA" evidence="12">
    <location>
        <begin position="5"/>
        <end position="70"/>
    </location>
</feature>
<dbReference type="OrthoDB" id="689350at2759"/>
<dbReference type="RefSeq" id="XP_018336300.1">
    <property type="nucleotide sequence ID" value="XM_018480798.2"/>
</dbReference>
<dbReference type="InterPro" id="IPR036163">
    <property type="entry name" value="HMA_dom_sf"/>
</dbReference>
<keyword evidence="3" id="KW-0187">Copper transport</keyword>
<dbReference type="CDD" id="cd00371">
    <property type="entry name" value="HMA"/>
    <property type="match status" value="1"/>
</dbReference>
<keyword evidence="4" id="KW-0186">Copper</keyword>
<dbReference type="AlphaFoldDB" id="A0A1W4XV41"/>
<evidence type="ECO:0000256" key="6">
    <source>
        <dbReference type="ARBA" id="ARBA00023186"/>
    </source>
</evidence>
<gene>
    <name evidence="14" type="primary">LOC108744847</name>
</gene>
<dbReference type="SUPFAM" id="SSF55008">
    <property type="entry name" value="HMA, heavy metal-associated domain"/>
    <property type="match status" value="1"/>
</dbReference>
<dbReference type="Proteomes" id="UP000192223">
    <property type="component" value="Unplaced"/>
</dbReference>
<proteinExistence type="inferred from homology"/>
<evidence type="ECO:0000259" key="12">
    <source>
        <dbReference type="PROSITE" id="PS50846"/>
    </source>
</evidence>
<evidence type="ECO:0000256" key="11">
    <source>
        <dbReference type="ARBA" id="ARBA00046351"/>
    </source>
</evidence>
<evidence type="ECO:0000256" key="10">
    <source>
        <dbReference type="ARBA" id="ARBA00043201"/>
    </source>
</evidence>
<keyword evidence="13" id="KW-1185">Reference proteome</keyword>
<comment type="similarity">
    <text evidence="8">Belongs to the ATX1 family.</text>
</comment>
<dbReference type="GO" id="GO:0006825">
    <property type="term" value="P:copper ion transport"/>
    <property type="evidence" value="ECO:0007669"/>
    <property type="project" value="UniProtKB-KW"/>
</dbReference>
<dbReference type="FunFam" id="3.30.70.100:FF:000008">
    <property type="entry name" value="Copper transport protein ATOX1"/>
    <property type="match status" value="1"/>
</dbReference>
<evidence type="ECO:0000256" key="4">
    <source>
        <dbReference type="ARBA" id="ARBA00023008"/>
    </source>
</evidence>
<name>A0A1W4XV41_AGRPL</name>
<protein>
    <recommendedName>
        <fullName evidence="9">Copper transport protein ATOX1</fullName>
    </recommendedName>
    <alternativeName>
        <fullName evidence="10">Metal transport protein ATX1</fullName>
    </alternativeName>
</protein>